<comment type="similarity">
    <text evidence="2 10 11">Belongs to the peptidase S8 family.</text>
</comment>
<reference evidence="18" key="1">
    <citation type="journal article" date="2013" name="Genome Announc.">
        <title>Draft genome sequence of the ascomycete Phaeoacremonium aleophilum strain UCR-PA7, a causal agent of the esca disease complex in grapevines.</title>
        <authorList>
            <person name="Blanco-Ulate B."/>
            <person name="Rolshausen P."/>
            <person name="Cantu D."/>
        </authorList>
    </citation>
    <scope>NUCLEOTIDE SEQUENCE [LARGE SCALE GENOMIC DNA]</scope>
    <source>
        <strain evidence="18">UCR-PA7</strain>
    </source>
</reference>
<feature type="active site" description="Charge relay system" evidence="9 10">
    <location>
        <position position="203"/>
    </location>
</feature>
<dbReference type="Proteomes" id="UP000014074">
    <property type="component" value="Unassembled WGS sequence"/>
</dbReference>
<dbReference type="AlphaFoldDB" id="R8BLC5"/>
<keyword evidence="6 13" id="KW-0732">Signal</keyword>
<evidence type="ECO:0000256" key="8">
    <source>
        <dbReference type="ARBA" id="ARBA00022825"/>
    </source>
</evidence>
<dbReference type="eggNOG" id="KOG4266">
    <property type="taxonomic scope" value="Eukaryota"/>
</dbReference>
<dbReference type="GO" id="GO:0016020">
    <property type="term" value="C:membrane"/>
    <property type="evidence" value="ECO:0007669"/>
    <property type="project" value="InterPro"/>
</dbReference>
<evidence type="ECO:0000256" key="9">
    <source>
        <dbReference type="PIRSR" id="PIRSR615500-1"/>
    </source>
</evidence>
<evidence type="ECO:0000259" key="16">
    <source>
        <dbReference type="Pfam" id="PF17961"/>
    </source>
</evidence>
<dbReference type="EMBL" id="KB933107">
    <property type="protein sequence ID" value="EOO00127.1"/>
    <property type="molecule type" value="Genomic_DNA"/>
</dbReference>
<feature type="domain" description="SDR-like Ig" evidence="16">
    <location>
        <begin position="959"/>
        <end position="1041"/>
    </location>
</feature>
<dbReference type="GO" id="GO:0006508">
    <property type="term" value="P:proteolysis"/>
    <property type="evidence" value="ECO:0007669"/>
    <property type="project" value="UniProtKB-KW"/>
</dbReference>
<dbReference type="PROSITE" id="PS00138">
    <property type="entry name" value="SUBTILASE_SER"/>
    <property type="match status" value="1"/>
</dbReference>
<dbReference type="InterPro" id="IPR011252">
    <property type="entry name" value="Fibrogen-bd_dom1"/>
</dbReference>
<feature type="region of interest" description="Disordered" evidence="12">
    <location>
        <begin position="891"/>
        <end position="912"/>
    </location>
</feature>
<evidence type="ECO:0000256" key="4">
    <source>
        <dbReference type="ARBA" id="ARBA00022525"/>
    </source>
</evidence>
<evidence type="ECO:0000256" key="12">
    <source>
        <dbReference type="SAM" id="MobiDB-lite"/>
    </source>
</evidence>
<dbReference type="InterPro" id="IPR022398">
    <property type="entry name" value="Peptidase_S8_His-AS"/>
</dbReference>
<feature type="compositionally biased region" description="Polar residues" evidence="12">
    <location>
        <begin position="891"/>
        <end position="902"/>
    </location>
</feature>
<evidence type="ECO:0000256" key="10">
    <source>
        <dbReference type="PROSITE-ProRule" id="PRU01240"/>
    </source>
</evidence>
<dbReference type="InterPro" id="IPR041171">
    <property type="entry name" value="SDR_Ig"/>
</dbReference>
<dbReference type="OrthoDB" id="10256524at2759"/>
<feature type="domain" description="Peptidase S8/S53" evidence="14">
    <location>
        <begin position="161"/>
        <end position="545"/>
    </location>
</feature>
<dbReference type="Pfam" id="PF06280">
    <property type="entry name" value="fn3_5"/>
    <property type="match status" value="1"/>
</dbReference>
<dbReference type="KEGG" id="tmn:UCRPA7_4393"/>
<evidence type="ECO:0000259" key="14">
    <source>
        <dbReference type="Pfam" id="PF00082"/>
    </source>
</evidence>
<dbReference type="PANTHER" id="PTHR43806">
    <property type="entry name" value="PEPTIDASE S8"/>
    <property type="match status" value="1"/>
</dbReference>
<dbReference type="InterPro" id="IPR000209">
    <property type="entry name" value="Peptidase_S8/S53_dom"/>
</dbReference>
<evidence type="ECO:0000256" key="2">
    <source>
        <dbReference type="ARBA" id="ARBA00011073"/>
    </source>
</evidence>
<dbReference type="InterPro" id="IPR010435">
    <property type="entry name" value="C5a/SBT2-like_Fn3"/>
</dbReference>
<dbReference type="PROSITE" id="PS00136">
    <property type="entry name" value="SUBTILASE_ASP"/>
    <property type="match status" value="1"/>
</dbReference>
<dbReference type="InterPro" id="IPR008966">
    <property type="entry name" value="Adhesion_dom_sf"/>
</dbReference>
<dbReference type="GeneID" id="19324840"/>
<evidence type="ECO:0000256" key="5">
    <source>
        <dbReference type="ARBA" id="ARBA00022670"/>
    </source>
</evidence>
<keyword evidence="7 10" id="KW-0378">Hydrolase</keyword>
<dbReference type="GO" id="GO:0007155">
    <property type="term" value="P:cell adhesion"/>
    <property type="evidence" value="ECO:0007669"/>
    <property type="project" value="InterPro"/>
</dbReference>
<sequence>MAKWTLALKTVAAACVLACPGASAWSQEQINASRRPATAVAGPAVPGKFIVELQAGAQTSQRDIASRATTLLGDMRIKGYEVEIKTDYSMVSGRFQGVSVQIANNKNASINDIKGIPGVADVWPVYAIALDDTIDTTDPSPQWNPHITTRVDELHKRGFTGEGQRVCVVDSGVDATHPALSGRIVGGKNLIEDNDNFEDCMGHGTFVSSVILGSTKDLTGVAPRAEVFMYKVFACENSVSDDLLLKGLLAADADDCDIVSVSIGSETGYSGSILSRMASEISKDRLVIIAAGNSGETGTFYASSPASGRGVISVASTNAKQVLGWPALIVSSSGETFNLSYVTPDGAKLNESVVAPITFDAGDSCNPEQYGSEEQALIVKRGICFPQGSYNELSSTGFGYYLIFDSYNQGVFYVDDVDNYNPSVHLFALTDASVGEWVKAQIAEQYNLTLEIEVDADTAAFASDRPSAGQVSYFSSWGPSFENDFSPSVAAPGGAVYGAFPDNTYAVGSGTSFSAPYVAGVAALYYAHVKKDHSEFARRLSSTAALLPAYDDTNVEVVGTIAPLIQQGAGLIDAVKVFDYQTVLLSDRQISLNDTDNRVNTHTISLQNAGSEAITYKISHSIAATVQSRDEDLYPYVYYPPLLADVEGSIEAPDSVTIPAGSTQDVIVTFHSPMSSDNSSGVVWSGKVVFQGENDETLAVPYMGVQASTYNWTPLEGSPLVFRYDDVSGYLYPVDWESKPYKPAELSSPEIYFALRYGTYEFSMDLVGEDYTTDDFAYPLTAGPASNQWRGPVRTQPDVYGYYTDFPTKFPIRFSNVGFNTFQSFSNGTEIPSGRYRILSRALRVFGDGSNPQDWQLFLSDPFSIQLNDDPIPGVTSSTISSSTAAPTFTEATSSVQLPTSEPVTTTSAPITSATSVPGITTTLKAFAQPTGLAGAFVDLSLYRQNTEESHDLFDTNSWLEIHVQISIPTRLYEGTTVSFALPQVFVDVAESKYVQSTSALVGTALFDSETSVFTVTFNDWVTWHDNIVGDFYLSCRLNPDFQTEMMAGTYFVEMETVGKTFLEPLYYRAIDRSRVYESVREVESDDGSQLFAFVVEVPGSVGPWTSVTLISSQSSGDDGFRCELTHVNLGMTFDDSNRVVDSTDVTNQTVRRCEVKEFRAIYSSSIETHELQHRLGLKSAGIKPNQQRGPKLVKPPSYRKSVIVNRAHLIKHRVA</sequence>
<dbReference type="Pfam" id="PF17961">
    <property type="entry name" value="Big_8"/>
    <property type="match status" value="1"/>
</dbReference>
<dbReference type="InterPro" id="IPR050131">
    <property type="entry name" value="Peptidase_S8_subtilisin-like"/>
</dbReference>
<dbReference type="Pfam" id="PF00082">
    <property type="entry name" value="Peptidase_S8"/>
    <property type="match status" value="1"/>
</dbReference>
<proteinExistence type="inferred from homology"/>
<name>R8BLC5_PHAM7</name>
<dbReference type="RefSeq" id="XP_007915141.1">
    <property type="nucleotide sequence ID" value="XM_007916950.1"/>
</dbReference>
<dbReference type="SUPFAM" id="SSF52743">
    <property type="entry name" value="Subtilisin-like"/>
    <property type="match status" value="1"/>
</dbReference>
<evidence type="ECO:0000256" key="3">
    <source>
        <dbReference type="ARBA" id="ARBA00022512"/>
    </source>
</evidence>
<evidence type="ECO:0000313" key="18">
    <source>
        <dbReference type="Proteomes" id="UP000014074"/>
    </source>
</evidence>
<dbReference type="HOGENOM" id="CLU_003112_0_0_1"/>
<evidence type="ECO:0000256" key="6">
    <source>
        <dbReference type="ARBA" id="ARBA00022729"/>
    </source>
</evidence>
<dbReference type="InterPro" id="IPR036852">
    <property type="entry name" value="Peptidase_S8/S53_dom_sf"/>
</dbReference>
<dbReference type="PANTHER" id="PTHR43806:SF66">
    <property type="entry name" value="SERIN ENDOPEPTIDASE"/>
    <property type="match status" value="1"/>
</dbReference>
<dbReference type="InterPro" id="IPR023828">
    <property type="entry name" value="Peptidase_S8_Ser-AS"/>
</dbReference>
<evidence type="ECO:0000313" key="17">
    <source>
        <dbReference type="EMBL" id="EOO00127.1"/>
    </source>
</evidence>
<dbReference type="SUPFAM" id="SSF49401">
    <property type="entry name" value="Bacterial adhesins"/>
    <property type="match status" value="1"/>
</dbReference>
<organism evidence="17 18">
    <name type="scientific">Phaeoacremonium minimum (strain UCR-PA7)</name>
    <name type="common">Esca disease fungus</name>
    <name type="synonym">Togninia minima</name>
    <dbReference type="NCBI Taxonomy" id="1286976"/>
    <lineage>
        <taxon>Eukaryota</taxon>
        <taxon>Fungi</taxon>
        <taxon>Dikarya</taxon>
        <taxon>Ascomycota</taxon>
        <taxon>Pezizomycotina</taxon>
        <taxon>Sordariomycetes</taxon>
        <taxon>Sordariomycetidae</taxon>
        <taxon>Togniniales</taxon>
        <taxon>Togniniaceae</taxon>
        <taxon>Phaeoacremonium</taxon>
    </lineage>
</organism>
<feature type="compositionally biased region" description="Low complexity" evidence="12">
    <location>
        <begin position="903"/>
        <end position="912"/>
    </location>
</feature>
<keyword evidence="8 10" id="KW-0720">Serine protease</keyword>
<gene>
    <name evidence="17" type="ORF">UCRPA7_4393</name>
</gene>
<dbReference type="Gene3D" id="3.40.50.200">
    <property type="entry name" value="Peptidase S8/S53 domain"/>
    <property type="match status" value="2"/>
</dbReference>
<dbReference type="InterPro" id="IPR023827">
    <property type="entry name" value="Peptidase_S8_Asp-AS"/>
</dbReference>
<accession>R8BLC5</accession>
<keyword evidence="18" id="KW-1185">Reference proteome</keyword>
<evidence type="ECO:0000256" key="7">
    <source>
        <dbReference type="ARBA" id="ARBA00022801"/>
    </source>
</evidence>
<keyword evidence="5 10" id="KW-0645">Protease</keyword>
<evidence type="ECO:0000256" key="13">
    <source>
        <dbReference type="SAM" id="SignalP"/>
    </source>
</evidence>
<evidence type="ECO:0000259" key="15">
    <source>
        <dbReference type="Pfam" id="PF06280"/>
    </source>
</evidence>
<feature type="active site" description="Charge relay system" evidence="9 10">
    <location>
        <position position="512"/>
    </location>
</feature>
<feature type="signal peptide" evidence="13">
    <location>
        <begin position="1"/>
        <end position="24"/>
    </location>
</feature>
<feature type="active site" description="Charge relay system" evidence="9 10">
    <location>
        <position position="170"/>
    </location>
</feature>
<dbReference type="Gene3D" id="2.60.40.1710">
    <property type="entry name" value="Subtilisin-like superfamily"/>
    <property type="match status" value="1"/>
</dbReference>
<comment type="subcellular location">
    <subcellularLocation>
        <location evidence="1">Secreted</location>
        <location evidence="1">Cell wall</location>
        <topology evidence="1">Peptidoglycan-anchor</topology>
    </subcellularLocation>
</comment>
<dbReference type="Gene3D" id="2.60.40.1280">
    <property type="match status" value="1"/>
</dbReference>
<dbReference type="InterPro" id="IPR015500">
    <property type="entry name" value="Peptidase_S8_subtilisin-rel"/>
</dbReference>
<evidence type="ECO:0000256" key="11">
    <source>
        <dbReference type="RuleBase" id="RU003355"/>
    </source>
</evidence>
<evidence type="ECO:0000256" key="1">
    <source>
        <dbReference type="ARBA" id="ARBA00004168"/>
    </source>
</evidence>
<dbReference type="PROSITE" id="PS00137">
    <property type="entry name" value="SUBTILASE_HIS"/>
    <property type="match status" value="1"/>
</dbReference>
<feature type="chain" id="PRO_5004452118" evidence="13">
    <location>
        <begin position="25"/>
        <end position="1216"/>
    </location>
</feature>
<protein>
    <submittedName>
        <fullName evidence="17">Putative minor extracellular protease vpr protein</fullName>
    </submittedName>
</protein>
<keyword evidence="3" id="KW-0134">Cell wall</keyword>
<feature type="domain" description="C5a peptidase/Subtilisin-like protease SBT2-like Fn3-like" evidence="15">
    <location>
        <begin position="590"/>
        <end position="703"/>
    </location>
</feature>
<dbReference type="PROSITE" id="PS51892">
    <property type="entry name" value="SUBTILASE"/>
    <property type="match status" value="1"/>
</dbReference>
<dbReference type="GO" id="GO:0004252">
    <property type="term" value="F:serine-type endopeptidase activity"/>
    <property type="evidence" value="ECO:0007669"/>
    <property type="project" value="UniProtKB-UniRule"/>
</dbReference>
<dbReference type="PRINTS" id="PR00723">
    <property type="entry name" value="SUBTILISIN"/>
</dbReference>
<keyword evidence="4" id="KW-0964">Secreted</keyword>